<organism evidence="3 4">
    <name type="scientific">Nocardioides caeni</name>
    <dbReference type="NCBI Taxonomy" id="574700"/>
    <lineage>
        <taxon>Bacteria</taxon>
        <taxon>Bacillati</taxon>
        <taxon>Actinomycetota</taxon>
        <taxon>Actinomycetes</taxon>
        <taxon>Propionibacteriales</taxon>
        <taxon>Nocardioidaceae</taxon>
        <taxon>Nocardioides</taxon>
    </lineage>
</organism>
<feature type="transmembrane region" description="Helical" evidence="1">
    <location>
        <begin position="33"/>
        <end position="52"/>
    </location>
</feature>
<feature type="domain" description="Bacterial Ig-like" evidence="2">
    <location>
        <begin position="1009"/>
        <end position="1087"/>
    </location>
</feature>
<keyword evidence="4" id="KW-1185">Reference proteome</keyword>
<reference evidence="3 4" key="1">
    <citation type="journal article" date="2009" name="Int. J. Syst. Evol. Microbiol.">
        <title>Nocardioides caeni sp. nov., isolated from wastewater.</title>
        <authorList>
            <person name="Yoon J.H."/>
            <person name="Kang S.J."/>
            <person name="Park S."/>
            <person name="Kim W."/>
            <person name="Oh T.K."/>
        </authorList>
    </citation>
    <scope>NUCLEOTIDE SEQUENCE [LARGE SCALE GENOMIC DNA]</scope>
    <source>
        <strain evidence="3 4">DSM 23134</strain>
    </source>
</reference>
<protein>
    <submittedName>
        <fullName evidence="3">Ig-like domain repeat protein</fullName>
    </submittedName>
</protein>
<feature type="domain" description="Bacterial Ig-like" evidence="2">
    <location>
        <begin position="518"/>
        <end position="604"/>
    </location>
</feature>
<dbReference type="RefSeq" id="WP_136564269.1">
    <property type="nucleotide sequence ID" value="NZ_BAABLS010000004.1"/>
</dbReference>
<dbReference type="InterPro" id="IPR032109">
    <property type="entry name" value="Big_3_5"/>
</dbReference>
<accession>A0A4S8MZY4</accession>
<keyword evidence="1" id="KW-0472">Membrane</keyword>
<keyword evidence="1" id="KW-1133">Transmembrane helix</keyword>
<dbReference type="OrthoDB" id="5116909at2"/>
<evidence type="ECO:0000259" key="2">
    <source>
        <dbReference type="Pfam" id="PF16640"/>
    </source>
</evidence>
<dbReference type="InterPro" id="IPR008964">
    <property type="entry name" value="Invasin/intimin_cell_adhesion"/>
</dbReference>
<dbReference type="GO" id="GO:0005975">
    <property type="term" value="P:carbohydrate metabolic process"/>
    <property type="evidence" value="ECO:0007669"/>
    <property type="project" value="UniProtKB-ARBA"/>
</dbReference>
<proteinExistence type="predicted"/>
<name>A0A4S8MZY4_9ACTN</name>
<dbReference type="InterPro" id="IPR013783">
    <property type="entry name" value="Ig-like_fold"/>
</dbReference>
<comment type="caution">
    <text evidence="3">The sequence shown here is derived from an EMBL/GenBank/DDBJ whole genome shotgun (WGS) entry which is preliminary data.</text>
</comment>
<feature type="domain" description="Bacterial Ig-like" evidence="2">
    <location>
        <begin position="710"/>
        <end position="799"/>
    </location>
</feature>
<gene>
    <name evidence="3" type="ORF">E9934_17905</name>
</gene>
<sequence length="1296" mass="128815">MLPAPHAHSTGHADSPIAPISRGRAARHHRRRLAWLSALATLVATLVTAGGMPARAAQAPGDEVPTWQIGWNWTYSTVFRYVAEGTDVTMNETVNYRVAAIEDFEGQSAYRLDLTGTITSGSGAVSADGINATLKNFSGTVSGTRYMRRSDLALLQEVQNQHLKAQAQVSIITQNITADISLSMDPRRGWRLVHFPTQSGNSWTNDVTVDYDGGFSYDAGSIGGSGNQTFEGELEFDNSATVADENLSVPAGTISTRRALAQSADGTTRATMWFAPTQRNAARLLLEIPQEGGGSLTLDQKLASSQTPAPATSLTSTITPSLTCAGGDITIAGRLGSGAAGVPVTVALDKSPVAVGTTASTTTTTTTNGNYTAVLPAPAEADGYQRTGVRGSWGVITTAGSVSSVSTVVVTPQNCSAIAYTGDTSAPQGTTATVSATLVDKTGASVAGRTVTFALTGGATVDATTNAAGVAQTQIAVAGPPRSATLTASYAGNSTLEAASTSTPFTVGAIATTTTVAADPSIVTIGDAVRFTADVTPTHGATPTGTVQFVVDGSDFGGPVALDEGSATSAPLSTLGLGDHTVVAVYNGSSDNAGSSSAAVTFRVRVPLLPTTTTSAVSTTTAVHGEPVTLSATVTAASGTPTGEVVFTVGVTEVGRAGVAPNGTASVLTTTLPVGNNPVVATYGGDDVHAGSAASPRSVSVGKAAVTVELTSSDTTTVTGEAVGLTATVAVQAPGGGTPDGAVQLVVDGANVGSPVALVNGSASFPALTSLTAGNHTVAVSYPGTANYAVGSDQLQQQVAAAETTVGLVASPTPSVEEQEVALTASVAAVSPGSGNPSGTVTYFAGSEPIGSAPLSANGTAVLEVADLPPGTHQLTARFGGSADYLASESAEVTHVVLEGASIVATTTTLTASASPSTYGAGVSFEATVVADGGGVPGGSVQFSVDGQEVGAPVPVNGSGIATLGPREIGDPGDHTVIAAFIADPGWSGSGAIITQTVEAAAVELDLRSSDNNADVGDEFVFSVDVVTTGSGETPSGFVQFAVDGQPLGAAVELSGGSATSVAVDDLAPGSHTVTVTYSGDARYQPGLGQIQQDVARAATTTTLAVANTPLTFGDDLVLTATVTPATNGYGAPTGPVKFLVDGALVGSPTLAATSNGSATATVTVGSTPAGSHDIRAVYAGTSTFEPSSSDRTVQVAKRPTTVTADAAVLSLAPLGLPLGTLRATVRAGSQPLAGVPVTFKVGAQTICTVTTDATGAARCNGLSHVLQLTLAGGYTATFNGDANHLSSTARGALLK</sequence>
<dbReference type="SUPFAM" id="SSF49373">
    <property type="entry name" value="Invasin/intimin cell-adhesion fragments"/>
    <property type="match status" value="1"/>
</dbReference>
<dbReference type="Pfam" id="PF16640">
    <property type="entry name" value="Big_3_5"/>
    <property type="match status" value="7"/>
</dbReference>
<dbReference type="EMBL" id="STGW01000018">
    <property type="protein sequence ID" value="THV09058.1"/>
    <property type="molecule type" value="Genomic_DNA"/>
</dbReference>
<feature type="domain" description="Bacterial Ig-like" evidence="2">
    <location>
        <begin position="1106"/>
        <end position="1197"/>
    </location>
</feature>
<keyword evidence="1" id="KW-0812">Transmembrane</keyword>
<feature type="domain" description="Bacterial Ig-like" evidence="2">
    <location>
        <begin position="910"/>
        <end position="998"/>
    </location>
</feature>
<evidence type="ECO:0000313" key="3">
    <source>
        <dbReference type="EMBL" id="THV09058.1"/>
    </source>
</evidence>
<evidence type="ECO:0000256" key="1">
    <source>
        <dbReference type="SAM" id="Phobius"/>
    </source>
</evidence>
<dbReference type="Gene3D" id="2.60.40.10">
    <property type="entry name" value="Immunoglobulins"/>
    <property type="match status" value="8"/>
</dbReference>
<evidence type="ECO:0000313" key="4">
    <source>
        <dbReference type="Proteomes" id="UP000307087"/>
    </source>
</evidence>
<dbReference type="Proteomes" id="UP000307087">
    <property type="component" value="Unassembled WGS sequence"/>
</dbReference>
<feature type="domain" description="Bacterial Ig-like" evidence="2">
    <location>
        <begin position="617"/>
        <end position="701"/>
    </location>
</feature>
<feature type="domain" description="Bacterial Ig-like" evidence="2">
    <location>
        <begin position="808"/>
        <end position="897"/>
    </location>
</feature>